<evidence type="ECO:0000313" key="3">
    <source>
        <dbReference type="Proteomes" id="UP000249645"/>
    </source>
</evidence>
<evidence type="ECO:0000313" key="2">
    <source>
        <dbReference type="EMBL" id="PZP46164.1"/>
    </source>
</evidence>
<sequence>MRKKTALFVLASLIYFSAFSQDGYFVKNNGDTVICKFVALKNLPNKKFFGGFKEAKNVFVYKTLDNKDKQEISVDEIAGIKDNNLPYCVKKKLVRYHQDKKYGVDAIYDFFPLENGRFQRNTMQIINKDSIRFYKIADEMNASSSPGFFGGGALGGALAGASFGFRDVPYAYYVEKANSGELFELPRKANIGANILDGWKLLKELLTDNPNVIQQLDLYISDNKKATKSNIEAIILSYTGIKFDDLPKSKTGNNGVSALDIMH</sequence>
<comment type="caution">
    <text evidence="2">The sequence shown here is derived from an EMBL/GenBank/DDBJ whole genome shotgun (WGS) entry which is preliminary data.</text>
</comment>
<evidence type="ECO:0000256" key="1">
    <source>
        <dbReference type="SAM" id="SignalP"/>
    </source>
</evidence>
<feature type="signal peptide" evidence="1">
    <location>
        <begin position="1"/>
        <end position="20"/>
    </location>
</feature>
<name>A0A2W5EW44_9SPHI</name>
<feature type="chain" id="PRO_5015948301" evidence="1">
    <location>
        <begin position="21"/>
        <end position="263"/>
    </location>
</feature>
<proteinExistence type="predicted"/>
<protein>
    <submittedName>
        <fullName evidence="2">Uncharacterized protein</fullName>
    </submittedName>
</protein>
<reference evidence="2 3" key="1">
    <citation type="submission" date="2017-11" db="EMBL/GenBank/DDBJ databases">
        <title>Infants hospitalized years apart are colonized by the same room-sourced microbial strains.</title>
        <authorList>
            <person name="Brooks B."/>
            <person name="Olm M.R."/>
            <person name="Firek B.A."/>
            <person name="Baker R."/>
            <person name="Thomas B.C."/>
            <person name="Morowitz M.J."/>
            <person name="Banfield J.F."/>
        </authorList>
    </citation>
    <scope>NUCLEOTIDE SEQUENCE [LARGE SCALE GENOMIC DNA]</scope>
    <source>
        <strain evidence="2">S2_009_000_R2_76</strain>
    </source>
</reference>
<accession>A0A2W5EW44</accession>
<dbReference type="AlphaFoldDB" id="A0A2W5EW44"/>
<gene>
    <name evidence="2" type="ORF">DI598_12445</name>
</gene>
<dbReference type="Proteomes" id="UP000249645">
    <property type="component" value="Unassembled WGS sequence"/>
</dbReference>
<keyword evidence="1" id="KW-0732">Signal</keyword>
<organism evidence="2 3">
    <name type="scientific">Pseudopedobacter saltans</name>
    <dbReference type="NCBI Taxonomy" id="151895"/>
    <lineage>
        <taxon>Bacteria</taxon>
        <taxon>Pseudomonadati</taxon>
        <taxon>Bacteroidota</taxon>
        <taxon>Sphingobacteriia</taxon>
        <taxon>Sphingobacteriales</taxon>
        <taxon>Sphingobacteriaceae</taxon>
        <taxon>Pseudopedobacter</taxon>
    </lineage>
</organism>
<dbReference type="EMBL" id="QFOI01000236">
    <property type="protein sequence ID" value="PZP46164.1"/>
    <property type="molecule type" value="Genomic_DNA"/>
</dbReference>